<dbReference type="GO" id="GO:0008934">
    <property type="term" value="F:inositol monophosphate 1-phosphatase activity"/>
    <property type="evidence" value="ECO:0007669"/>
    <property type="project" value="TreeGrafter"/>
</dbReference>
<name>A0A2N1PST8_9BACT</name>
<reference evidence="5 6" key="1">
    <citation type="journal article" date="2017" name="ISME J.">
        <title>Potential for microbial H2 and metal transformations associated with novel bacteria and archaea in deep terrestrial subsurface sediments.</title>
        <authorList>
            <person name="Hernsdorf A.W."/>
            <person name="Amano Y."/>
            <person name="Miyakawa K."/>
            <person name="Ise K."/>
            <person name="Suzuki Y."/>
            <person name="Anantharaman K."/>
            <person name="Probst A."/>
            <person name="Burstein D."/>
            <person name="Thomas B.C."/>
            <person name="Banfield J.F."/>
        </authorList>
    </citation>
    <scope>NUCLEOTIDE SEQUENCE [LARGE SCALE GENOMIC DNA]</scope>
    <source>
        <strain evidence="5">HGW-Wallbacteria-1</strain>
    </source>
</reference>
<dbReference type="PANTHER" id="PTHR20854:SF4">
    <property type="entry name" value="INOSITOL-1-MONOPHOSPHATASE-RELATED"/>
    <property type="match status" value="1"/>
</dbReference>
<evidence type="ECO:0000313" key="6">
    <source>
        <dbReference type="Proteomes" id="UP000233256"/>
    </source>
</evidence>
<feature type="binding site" evidence="4">
    <location>
        <position position="115"/>
    </location>
    <ligand>
        <name>Mg(2+)</name>
        <dbReference type="ChEBI" id="CHEBI:18420"/>
        <label>1</label>
        <note>catalytic</note>
    </ligand>
</feature>
<keyword evidence="3 4" id="KW-0460">Magnesium</keyword>
<dbReference type="PROSITE" id="PS00629">
    <property type="entry name" value="IMP_1"/>
    <property type="match status" value="1"/>
</dbReference>
<dbReference type="PRINTS" id="PR00377">
    <property type="entry name" value="IMPHPHTASES"/>
</dbReference>
<evidence type="ECO:0000256" key="4">
    <source>
        <dbReference type="PIRSR" id="PIRSR600760-2"/>
    </source>
</evidence>
<dbReference type="InterPro" id="IPR000760">
    <property type="entry name" value="Inositol_monophosphatase-like"/>
</dbReference>
<evidence type="ECO:0000313" key="5">
    <source>
        <dbReference type="EMBL" id="PKK91401.1"/>
    </source>
</evidence>
<organism evidence="5 6">
    <name type="scientific">Candidatus Wallbacteria bacterium HGW-Wallbacteria-1</name>
    <dbReference type="NCBI Taxonomy" id="2013854"/>
    <lineage>
        <taxon>Bacteria</taxon>
        <taxon>Candidatus Walliibacteriota</taxon>
    </lineage>
</organism>
<protein>
    <recommendedName>
        <fullName evidence="7">3'(2'),5'-bisphosphate nucleotidase CysQ</fullName>
    </recommendedName>
</protein>
<dbReference type="GO" id="GO:0046872">
    <property type="term" value="F:metal ion binding"/>
    <property type="evidence" value="ECO:0007669"/>
    <property type="project" value="UniProtKB-KW"/>
</dbReference>
<proteinExistence type="predicted"/>
<accession>A0A2N1PST8</accession>
<evidence type="ECO:0008006" key="7">
    <source>
        <dbReference type="Google" id="ProtNLM"/>
    </source>
</evidence>
<evidence type="ECO:0000256" key="1">
    <source>
        <dbReference type="ARBA" id="ARBA00022723"/>
    </source>
</evidence>
<evidence type="ECO:0000256" key="3">
    <source>
        <dbReference type="ARBA" id="ARBA00022842"/>
    </source>
</evidence>
<keyword evidence="2" id="KW-0378">Hydrolase</keyword>
<dbReference type="Gene3D" id="3.30.540.10">
    <property type="entry name" value="Fructose-1,6-Bisphosphatase, subunit A, domain 1"/>
    <property type="match status" value="1"/>
</dbReference>
<dbReference type="PANTHER" id="PTHR20854">
    <property type="entry name" value="INOSITOL MONOPHOSPHATASE"/>
    <property type="match status" value="1"/>
</dbReference>
<feature type="binding site" evidence="4">
    <location>
        <position position="250"/>
    </location>
    <ligand>
        <name>Mg(2+)</name>
        <dbReference type="ChEBI" id="CHEBI:18420"/>
        <label>1</label>
        <note>catalytic</note>
    </ligand>
</feature>
<keyword evidence="1 4" id="KW-0479">Metal-binding</keyword>
<dbReference type="EMBL" id="PGXC01000003">
    <property type="protein sequence ID" value="PKK91401.1"/>
    <property type="molecule type" value="Genomic_DNA"/>
</dbReference>
<dbReference type="Gene3D" id="3.40.190.80">
    <property type="match status" value="1"/>
</dbReference>
<gene>
    <name evidence="5" type="ORF">CVV64_06455</name>
</gene>
<feature type="binding site" evidence="4">
    <location>
        <position position="113"/>
    </location>
    <ligand>
        <name>Mg(2+)</name>
        <dbReference type="ChEBI" id="CHEBI:18420"/>
        <label>1</label>
        <note>catalytic</note>
    </ligand>
</feature>
<dbReference type="GO" id="GO:0007165">
    <property type="term" value="P:signal transduction"/>
    <property type="evidence" value="ECO:0007669"/>
    <property type="project" value="TreeGrafter"/>
</dbReference>
<dbReference type="GO" id="GO:0006020">
    <property type="term" value="P:inositol metabolic process"/>
    <property type="evidence" value="ECO:0007669"/>
    <property type="project" value="TreeGrafter"/>
</dbReference>
<dbReference type="AlphaFoldDB" id="A0A2N1PST8"/>
<dbReference type="InterPro" id="IPR020583">
    <property type="entry name" value="Inositol_monoP_metal-BS"/>
</dbReference>
<feature type="binding site" evidence="4">
    <location>
        <position position="89"/>
    </location>
    <ligand>
        <name>Mg(2+)</name>
        <dbReference type="ChEBI" id="CHEBI:18420"/>
        <label>1</label>
        <note>catalytic</note>
    </ligand>
</feature>
<feature type="binding site" evidence="4">
    <location>
        <position position="116"/>
    </location>
    <ligand>
        <name>Mg(2+)</name>
        <dbReference type="ChEBI" id="CHEBI:18420"/>
        <label>1</label>
        <note>catalytic</note>
    </ligand>
</feature>
<comment type="cofactor">
    <cofactor evidence="4">
        <name>Mg(2+)</name>
        <dbReference type="ChEBI" id="CHEBI:18420"/>
    </cofactor>
</comment>
<evidence type="ECO:0000256" key="2">
    <source>
        <dbReference type="ARBA" id="ARBA00022801"/>
    </source>
</evidence>
<dbReference type="SUPFAM" id="SSF56655">
    <property type="entry name" value="Carbohydrate phosphatase"/>
    <property type="match status" value="1"/>
</dbReference>
<dbReference type="Pfam" id="PF00459">
    <property type="entry name" value="Inositol_P"/>
    <property type="match status" value="1"/>
</dbReference>
<dbReference type="Proteomes" id="UP000233256">
    <property type="component" value="Unassembled WGS sequence"/>
</dbReference>
<dbReference type="CDD" id="cd01638">
    <property type="entry name" value="CysQ"/>
    <property type="match status" value="1"/>
</dbReference>
<sequence>MNQQIDGESGICAVDHFLKSIAESEQDGLQKILATLDDCGAEILRIREKGFEVTEKRDLSPVTEADQASENIILSALRSCWPAISIVSEEETFALESECASLRLPSGYCWLVDPLDGTREFLSGHNDFTVNIALVQDGLPVLGFIYLPCTGEVYLGGGQFGSFAGLCDLKLNSGYSGFRSLQVNTGFSDSPIALVSRSHCDEMTSEVMNWLVSKIPGMRIQQAGSATKFCIIASGEGDFYLRGPGPKVWDVAAGAAIMQGAEGFFMDLQEEPALNSFETSSENHVNLYGIIPAMKIKPAQPLGGGTGLEARPFAALSVTAMNILRQR</sequence>
<comment type="caution">
    <text evidence="5">The sequence shown here is derived from an EMBL/GenBank/DDBJ whole genome shotgun (WGS) entry which is preliminary data.</text>
</comment>